<keyword evidence="4" id="KW-1185">Reference proteome</keyword>
<feature type="region of interest" description="Disordered" evidence="1">
    <location>
        <begin position="1"/>
        <end position="25"/>
    </location>
</feature>
<dbReference type="EMBL" id="JABSTV010001246">
    <property type="protein sequence ID" value="KAH7976309.1"/>
    <property type="molecule type" value="Genomic_DNA"/>
</dbReference>
<dbReference type="VEuPathDB" id="VectorBase:RSAN_026133"/>
<feature type="domain" description="SAM" evidence="2">
    <location>
        <begin position="35"/>
        <end position="101"/>
    </location>
</feature>
<evidence type="ECO:0000313" key="3">
    <source>
        <dbReference type="EMBL" id="KAH7976309.1"/>
    </source>
</evidence>
<dbReference type="Pfam" id="PF07647">
    <property type="entry name" value="SAM_2"/>
    <property type="match status" value="1"/>
</dbReference>
<evidence type="ECO:0000259" key="2">
    <source>
        <dbReference type="PROSITE" id="PS50105"/>
    </source>
</evidence>
<name>A0A9D4QFQ1_RHISA</name>
<accession>A0A9D4QFQ1</accession>
<dbReference type="InterPro" id="IPR001660">
    <property type="entry name" value="SAM"/>
</dbReference>
<dbReference type="Gene3D" id="1.10.150.50">
    <property type="entry name" value="Transcription Factor, Ets-1"/>
    <property type="match status" value="1"/>
</dbReference>
<gene>
    <name evidence="3" type="ORF">HPB52_011428</name>
</gene>
<reference evidence="3" key="2">
    <citation type="submission" date="2021-09" db="EMBL/GenBank/DDBJ databases">
        <authorList>
            <person name="Jia N."/>
            <person name="Wang J."/>
            <person name="Shi W."/>
            <person name="Du L."/>
            <person name="Sun Y."/>
            <person name="Zhan W."/>
            <person name="Jiang J."/>
            <person name="Wang Q."/>
            <person name="Zhang B."/>
            <person name="Ji P."/>
            <person name="Sakyi L.B."/>
            <person name="Cui X."/>
            <person name="Yuan T."/>
            <person name="Jiang B."/>
            <person name="Yang W."/>
            <person name="Lam T.T.-Y."/>
            <person name="Chang Q."/>
            <person name="Ding S."/>
            <person name="Wang X."/>
            <person name="Zhu J."/>
            <person name="Ruan X."/>
            <person name="Zhao L."/>
            <person name="Wei J."/>
            <person name="Que T."/>
            <person name="Du C."/>
            <person name="Cheng J."/>
            <person name="Dai P."/>
            <person name="Han X."/>
            <person name="Huang E."/>
            <person name="Gao Y."/>
            <person name="Liu J."/>
            <person name="Shao H."/>
            <person name="Ye R."/>
            <person name="Li L."/>
            <person name="Wei W."/>
            <person name="Wang X."/>
            <person name="Wang C."/>
            <person name="Huo Q."/>
            <person name="Li W."/>
            <person name="Guo W."/>
            <person name="Chen H."/>
            <person name="Chen S."/>
            <person name="Zhou L."/>
            <person name="Zhou L."/>
            <person name="Ni X."/>
            <person name="Tian J."/>
            <person name="Zhou Y."/>
            <person name="Sheng Y."/>
            <person name="Liu T."/>
            <person name="Pan Y."/>
            <person name="Xia L."/>
            <person name="Li J."/>
            <person name="Zhao F."/>
            <person name="Cao W."/>
        </authorList>
    </citation>
    <scope>NUCLEOTIDE SEQUENCE</scope>
    <source>
        <strain evidence="3">Rsan-2018</strain>
        <tissue evidence="3">Larvae</tissue>
    </source>
</reference>
<dbReference type="Proteomes" id="UP000821837">
    <property type="component" value="Chromosome 10"/>
</dbReference>
<dbReference type="GO" id="GO:0009898">
    <property type="term" value="C:cytoplasmic side of plasma membrane"/>
    <property type="evidence" value="ECO:0007669"/>
    <property type="project" value="TreeGrafter"/>
</dbReference>
<dbReference type="SUPFAM" id="SSF47769">
    <property type="entry name" value="SAM/Pointed domain"/>
    <property type="match status" value="1"/>
</dbReference>
<reference evidence="3" key="1">
    <citation type="journal article" date="2020" name="Cell">
        <title>Large-Scale Comparative Analyses of Tick Genomes Elucidate Their Genetic Diversity and Vector Capacities.</title>
        <authorList>
            <consortium name="Tick Genome and Microbiome Consortium (TIGMIC)"/>
            <person name="Jia N."/>
            <person name="Wang J."/>
            <person name="Shi W."/>
            <person name="Du L."/>
            <person name="Sun Y."/>
            <person name="Zhan W."/>
            <person name="Jiang J.F."/>
            <person name="Wang Q."/>
            <person name="Zhang B."/>
            <person name="Ji P."/>
            <person name="Bell-Sakyi L."/>
            <person name="Cui X.M."/>
            <person name="Yuan T.T."/>
            <person name="Jiang B.G."/>
            <person name="Yang W.F."/>
            <person name="Lam T.T."/>
            <person name="Chang Q.C."/>
            <person name="Ding S.J."/>
            <person name="Wang X.J."/>
            <person name="Zhu J.G."/>
            <person name="Ruan X.D."/>
            <person name="Zhao L."/>
            <person name="Wei J.T."/>
            <person name="Ye R.Z."/>
            <person name="Que T.C."/>
            <person name="Du C.H."/>
            <person name="Zhou Y.H."/>
            <person name="Cheng J.X."/>
            <person name="Dai P.F."/>
            <person name="Guo W.B."/>
            <person name="Han X.H."/>
            <person name="Huang E.J."/>
            <person name="Li L.F."/>
            <person name="Wei W."/>
            <person name="Gao Y.C."/>
            <person name="Liu J.Z."/>
            <person name="Shao H.Z."/>
            <person name="Wang X."/>
            <person name="Wang C.C."/>
            <person name="Yang T.C."/>
            <person name="Huo Q.B."/>
            <person name="Li W."/>
            <person name="Chen H.Y."/>
            <person name="Chen S.E."/>
            <person name="Zhou L.G."/>
            <person name="Ni X.B."/>
            <person name="Tian J.H."/>
            <person name="Sheng Y."/>
            <person name="Liu T."/>
            <person name="Pan Y.S."/>
            <person name="Xia L.Y."/>
            <person name="Li J."/>
            <person name="Zhao F."/>
            <person name="Cao W.C."/>
        </authorList>
    </citation>
    <scope>NUCLEOTIDE SEQUENCE</scope>
    <source>
        <strain evidence="3">Rsan-2018</strain>
    </source>
</reference>
<dbReference type="PROSITE" id="PS50105">
    <property type="entry name" value="SAM_DOMAIN"/>
    <property type="match status" value="1"/>
</dbReference>
<dbReference type="AlphaFoldDB" id="A0A9D4QFQ1"/>
<proteinExistence type="predicted"/>
<dbReference type="InterPro" id="IPR013761">
    <property type="entry name" value="SAM/pointed_sf"/>
</dbReference>
<comment type="caution">
    <text evidence="3">The sequence shown here is derived from an EMBL/GenBank/DDBJ whole genome shotgun (WGS) entry which is preliminary data.</text>
</comment>
<evidence type="ECO:0000256" key="1">
    <source>
        <dbReference type="SAM" id="MobiDB-lite"/>
    </source>
</evidence>
<dbReference type="GO" id="GO:0007169">
    <property type="term" value="P:cell surface receptor protein tyrosine kinase signaling pathway"/>
    <property type="evidence" value="ECO:0007669"/>
    <property type="project" value="TreeGrafter"/>
</dbReference>
<protein>
    <recommendedName>
        <fullName evidence="2">SAM domain-containing protein</fullName>
    </recommendedName>
</protein>
<sequence>MAKHRQPEPTAPPSPATADKEAQRKRTRPLPVFFWETVHVMKWMKRVCINHYTSYSTLFLDHEITGRSLVRLNDVSLEKMGIKDANHRDELYREILKLKLKSNILEMRDLESKALIWRYMDGIMLRDNCNNCALPPGP</sequence>
<dbReference type="PANTHER" id="PTHR20843">
    <property type="entry name" value="STERILE ALPHA MOTIF DOMAIN CONTAINING PROTEIN 10"/>
    <property type="match status" value="1"/>
</dbReference>
<evidence type="ECO:0000313" key="4">
    <source>
        <dbReference type="Proteomes" id="UP000821837"/>
    </source>
</evidence>
<dbReference type="PANTHER" id="PTHR20843:SF0">
    <property type="entry name" value="PROTEIN AVEUGLE"/>
    <property type="match status" value="1"/>
</dbReference>
<organism evidence="3 4">
    <name type="scientific">Rhipicephalus sanguineus</name>
    <name type="common">Brown dog tick</name>
    <name type="synonym">Ixodes sanguineus</name>
    <dbReference type="NCBI Taxonomy" id="34632"/>
    <lineage>
        <taxon>Eukaryota</taxon>
        <taxon>Metazoa</taxon>
        <taxon>Ecdysozoa</taxon>
        <taxon>Arthropoda</taxon>
        <taxon>Chelicerata</taxon>
        <taxon>Arachnida</taxon>
        <taxon>Acari</taxon>
        <taxon>Parasitiformes</taxon>
        <taxon>Ixodida</taxon>
        <taxon>Ixodoidea</taxon>
        <taxon>Ixodidae</taxon>
        <taxon>Rhipicephalinae</taxon>
        <taxon>Rhipicephalus</taxon>
        <taxon>Rhipicephalus</taxon>
    </lineage>
</organism>
<dbReference type="InterPro" id="IPR052268">
    <property type="entry name" value="SAM_domain-containing_protein"/>
</dbReference>